<comment type="caution">
    <text evidence="1">The sequence shown here is derived from an EMBL/GenBank/DDBJ whole genome shotgun (WGS) entry which is preliminary data.</text>
</comment>
<evidence type="ECO:0000313" key="1">
    <source>
        <dbReference type="EMBL" id="KAK3686889.1"/>
    </source>
</evidence>
<sequence>MPSVLNRVALGLAIAVGVYAAVLGALLTPYLQRFALYAHKINTLFLHDIDSGEQFGFAKNQVTPFNIRTPNDETLYAWHVLPIDVYARNERSLLEEKRSDGMVQDFTTTEAFRLLTSDDTPNTHVLTIDYRGFGKSTGSPTEAGLITDGVALVNWVLHVAKIRPERIVILGQSLGTAVAAAVALEFANPGHVKEEEGDRKKPLLQSGISDVTHPATFAGIIIVAPFYDLPSLLLTYRIGGFLPLLLPLRPFPSLARMLTSRVADTWPTAERLAAHYASSNNNVGARSTLGSLQVMHAVDDGDISFLQTGMICRRMLGAKCVGLESPAVVDVKEKGRPRVRVEILKYGGHNRIVTYSPVAAAVLRAFEGL</sequence>
<dbReference type="Proteomes" id="UP001281147">
    <property type="component" value="Unassembled WGS sequence"/>
</dbReference>
<name>A0ACC3MEG4_9PEZI</name>
<organism evidence="1 2">
    <name type="scientific">Vermiconidia calcicola</name>
    <dbReference type="NCBI Taxonomy" id="1690605"/>
    <lineage>
        <taxon>Eukaryota</taxon>
        <taxon>Fungi</taxon>
        <taxon>Dikarya</taxon>
        <taxon>Ascomycota</taxon>
        <taxon>Pezizomycotina</taxon>
        <taxon>Dothideomycetes</taxon>
        <taxon>Dothideomycetidae</taxon>
        <taxon>Mycosphaerellales</taxon>
        <taxon>Extremaceae</taxon>
        <taxon>Vermiconidia</taxon>
    </lineage>
</organism>
<reference evidence="1" key="1">
    <citation type="submission" date="2023-07" db="EMBL/GenBank/DDBJ databases">
        <title>Black Yeasts Isolated from many extreme environments.</title>
        <authorList>
            <person name="Coleine C."/>
            <person name="Stajich J.E."/>
            <person name="Selbmann L."/>
        </authorList>
    </citation>
    <scope>NUCLEOTIDE SEQUENCE</scope>
    <source>
        <strain evidence="1">CCFEE 5714</strain>
    </source>
</reference>
<accession>A0ACC3MEG4</accession>
<evidence type="ECO:0000313" key="2">
    <source>
        <dbReference type="Proteomes" id="UP001281147"/>
    </source>
</evidence>
<protein>
    <submittedName>
        <fullName evidence="1">Uncharacterized protein</fullName>
    </submittedName>
</protein>
<dbReference type="EMBL" id="JAUTXU010000297">
    <property type="protein sequence ID" value="KAK3686889.1"/>
    <property type="molecule type" value="Genomic_DNA"/>
</dbReference>
<keyword evidence="2" id="KW-1185">Reference proteome</keyword>
<gene>
    <name evidence="1" type="ORF">LTR37_019373</name>
</gene>
<proteinExistence type="predicted"/>